<dbReference type="PANTHER" id="PTHR12756:SF11">
    <property type="entry name" value="CYTOSOLIC CARBOXYPEPTIDASE 1"/>
    <property type="match status" value="1"/>
</dbReference>
<dbReference type="AlphaFoldDB" id="A0A914HPU8"/>
<evidence type="ECO:0000313" key="7">
    <source>
        <dbReference type="WBParaSite" id="Gr19_v10_g2788.t1"/>
    </source>
</evidence>
<dbReference type="InterPro" id="IPR040626">
    <property type="entry name" value="Pepdidase_M14_N"/>
</dbReference>
<dbReference type="SUPFAM" id="SSF53187">
    <property type="entry name" value="Zn-dependent exopeptidases"/>
    <property type="match status" value="1"/>
</dbReference>
<proteinExistence type="inferred from homology"/>
<feature type="compositionally biased region" description="Low complexity" evidence="4">
    <location>
        <begin position="353"/>
        <end position="367"/>
    </location>
</feature>
<feature type="active site" description="Proton donor/acceptor" evidence="3">
    <location>
        <position position="778"/>
    </location>
</feature>
<dbReference type="PANTHER" id="PTHR12756">
    <property type="entry name" value="CYTOSOLIC CARBOXYPEPTIDASE"/>
    <property type="match status" value="1"/>
</dbReference>
<sequence length="823" mass="91845">MPTSQPEINGSDAQQSTSRRHRRHLSSSSPCTKYNIQTEAELTLNYQKLFDELSTTSSALENTLAKDELSLLNSTKSDYETLARAWAQETKGVGSFVKLAFPELVECPTDGTTGATFGQFPPAENNSTTMPVNANSNKNNDDADSESMRQMVMQSLDRIQYQSNFQRRVIFDLNNLADSEPPLLLDNDDELRIGEPVGEHLQFESRFESGNLWKAIQVSPTDYELVLAPDINQRGTHFQWFYFEVSGIRSGVPYTFEIVNCAKSFSMFAKGMQPLLFSVIEAVRHRNPSWSRTGSSICYYRNLYPMPKLDSDHRSSSPIASSDNSGGGIVTVDSQIPLEQRRTRPVTRNGTAVTSSMVSSKESSTKSSQRRRQTAEGNAPSKDAERPKEAKRKGGKKTMATAESAHKVVENGGGNTKNRNSDGIIVTVDSEIPLEQRRIRPVTRNGTAVSSKESPTKPSQRRRQTAEGNASSKDAERPKEAKRKGGKKTMAAAESAHKVVENGGGNTKNFFTLRFTIQFLHEADVCYIAYHFPYTYSRLQATLERALSSSPPSPNIYVRRQRLASTLCSNAVPLLTVTASPLNVRSREFVLITARVHPGEANSSWIMQGVLNFLLSPHPLAVRARELFIFKLVPMLNPDGVINGSQRCSLSGRDLNRVWNDPSPELHPTIYHAKGLIQYMVDLIRKRPFAFVDLHGHSRKANVFMYGNNPEESWRQSDRDAAAGSSVPSYALLPQIFDELSDYFALKDCAFSISKAKEFSARVATWRQFDLERVYTMESTYCGFDQGAKTGRQIMMEDMKLVGVDLVNALVQLLEVQKQLTAE</sequence>
<comment type="cofactor">
    <cofactor evidence="1">
        <name>Zn(2+)</name>
        <dbReference type="ChEBI" id="CHEBI:29105"/>
    </cofactor>
</comment>
<dbReference type="Proteomes" id="UP000887572">
    <property type="component" value="Unplaced"/>
</dbReference>
<evidence type="ECO:0000256" key="4">
    <source>
        <dbReference type="SAM" id="MobiDB-lite"/>
    </source>
</evidence>
<protein>
    <submittedName>
        <fullName evidence="7">Cytosolic carboxypeptidase 1</fullName>
    </submittedName>
</protein>
<dbReference type="Gene3D" id="2.60.40.3120">
    <property type="match status" value="1"/>
</dbReference>
<evidence type="ECO:0000256" key="1">
    <source>
        <dbReference type="ARBA" id="ARBA00001947"/>
    </source>
</evidence>
<feature type="compositionally biased region" description="Polar residues" evidence="4">
    <location>
        <begin position="444"/>
        <end position="458"/>
    </location>
</feature>
<dbReference type="GO" id="GO:0008270">
    <property type="term" value="F:zinc ion binding"/>
    <property type="evidence" value="ECO:0007669"/>
    <property type="project" value="InterPro"/>
</dbReference>
<evidence type="ECO:0000313" key="6">
    <source>
        <dbReference type="Proteomes" id="UP000887572"/>
    </source>
</evidence>
<keyword evidence="6" id="KW-1185">Reference proteome</keyword>
<comment type="similarity">
    <text evidence="2 3">Belongs to the peptidase M14 family.</text>
</comment>
<evidence type="ECO:0000256" key="2">
    <source>
        <dbReference type="ARBA" id="ARBA00005988"/>
    </source>
</evidence>
<evidence type="ECO:0000259" key="5">
    <source>
        <dbReference type="PROSITE" id="PS52035"/>
    </source>
</evidence>
<dbReference type="Pfam" id="PF18027">
    <property type="entry name" value="Pepdidase_M14_N"/>
    <property type="match status" value="1"/>
</dbReference>
<dbReference type="PROSITE" id="PS52035">
    <property type="entry name" value="PEPTIDASE_M14"/>
    <property type="match status" value="1"/>
</dbReference>
<reference evidence="7" key="1">
    <citation type="submission" date="2022-11" db="UniProtKB">
        <authorList>
            <consortium name="WormBaseParasite"/>
        </authorList>
    </citation>
    <scope>IDENTIFICATION</scope>
</reference>
<feature type="region of interest" description="Disordered" evidence="4">
    <location>
        <begin position="310"/>
        <end position="424"/>
    </location>
</feature>
<dbReference type="Gene3D" id="3.40.630.10">
    <property type="entry name" value="Zn peptidases"/>
    <property type="match status" value="1"/>
</dbReference>
<evidence type="ECO:0000256" key="3">
    <source>
        <dbReference type="PROSITE-ProRule" id="PRU01379"/>
    </source>
</evidence>
<feature type="compositionally biased region" description="Polar residues" evidence="4">
    <location>
        <begin position="1"/>
        <end position="15"/>
    </location>
</feature>
<dbReference type="InterPro" id="IPR000834">
    <property type="entry name" value="Peptidase_M14"/>
</dbReference>
<dbReference type="Pfam" id="PF00246">
    <property type="entry name" value="Peptidase_M14"/>
    <property type="match status" value="1"/>
</dbReference>
<dbReference type="InterPro" id="IPR050821">
    <property type="entry name" value="Cytosolic_carboxypeptidase"/>
</dbReference>
<dbReference type="GO" id="GO:0004181">
    <property type="term" value="F:metallocarboxypeptidase activity"/>
    <property type="evidence" value="ECO:0007669"/>
    <property type="project" value="InterPro"/>
</dbReference>
<feature type="region of interest" description="Disordered" evidence="4">
    <location>
        <begin position="436"/>
        <end position="494"/>
    </location>
</feature>
<name>A0A914HPU8_GLORO</name>
<feature type="domain" description="Peptidase M14" evidence="5">
    <location>
        <begin position="532"/>
        <end position="802"/>
    </location>
</feature>
<feature type="region of interest" description="Disordered" evidence="4">
    <location>
        <begin position="1"/>
        <end position="32"/>
    </location>
</feature>
<organism evidence="6 7">
    <name type="scientific">Globodera rostochiensis</name>
    <name type="common">Golden nematode worm</name>
    <name type="synonym">Heterodera rostochiensis</name>
    <dbReference type="NCBI Taxonomy" id="31243"/>
    <lineage>
        <taxon>Eukaryota</taxon>
        <taxon>Metazoa</taxon>
        <taxon>Ecdysozoa</taxon>
        <taxon>Nematoda</taxon>
        <taxon>Chromadorea</taxon>
        <taxon>Rhabditida</taxon>
        <taxon>Tylenchina</taxon>
        <taxon>Tylenchomorpha</taxon>
        <taxon>Tylenchoidea</taxon>
        <taxon>Heteroderidae</taxon>
        <taxon>Heteroderinae</taxon>
        <taxon>Globodera</taxon>
    </lineage>
</organism>
<dbReference type="GO" id="GO:0006508">
    <property type="term" value="P:proteolysis"/>
    <property type="evidence" value="ECO:0007669"/>
    <property type="project" value="InterPro"/>
</dbReference>
<accession>A0A914HPU8</accession>
<dbReference type="WBParaSite" id="Gr19_v10_g2788.t1">
    <property type="protein sequence ID" value="Gr19_v10_g2788.t1"/>
    <property type="gene ID" value="Gr19_v10_g2788"/>
</dbReference>